<evidence type="ECO:0000313" key="2">
    <source>
        <dbReference type="EMBL" id="PSR94154.1"/>
    </source>
</evidence>
<gene>
    <name evidence="2" type="ORF">BD289DRAFT_158717</name>
</gene>
<accession>A0A2T3AEI6</accession>
<sequence length="73" mass="8268">MRLWLLGPLLRVVAGLVLMDGSLRAPRSRRLIGLETPKPLFYVTVIDTVAIQQKQKKINSCTRRSYESDEVIG</sequence>
<evidence type="ECO:0008006" key="4">
    <source>
        <dbReference type="Google" id="ProtNLM"/>
    </source>
</evidence>
<feature type="chain" id="PRO_5015486007" description="Secreted protein" evidence="1">
    <location>
        <begin position="16"/>
        <end position="73"/>
    </location>
</feature>
<keyword evidence="1" id="KW-0732">Signal</keyword>
<proteinExistence type="predicted"/>
<keyword evidence="3" id="KW-1185">Reference proteome</keyword>
<organism evidence="2 3">
    <name type="scientific">Coniella lustricola</name>
    <dbReference type="NCBI Taxonomy" id="2025994"/>
    <lineage>
        <taxon>Eukaryota</taxon>
        <taxon>Fungi</taxon>
        <taxon>Dikarya</taxon>
        <taxon>Ascomycota</taxon>
        <taxon>Pezizomycotina</taxon>
        <taxon>Sordariomycetes</taxon>
        <taxon>Sordariomycetidae</taxon>
        <taxon>Diaporthales</taxon>
        <taxon>Schizoparmaceae</taxon>
        <taxon>Coniella</taxon>
    </lineage>
</organism>
<name>A0A2T3AEI6_9PEZI</name>
<dbReference type="EMBL" id="KZ678401">
    <property type="protein sequence ID" value="PSR94154.1"/>
    <property type="molecule type" value="Genomic_DNA"/>
</dbReference>
<reference evidence="2 3" key="1">
    <citation type="journal article" date="2018" name="Mycol. Prog.">
        <title>Coniella lustricola, a new species from submerged detritus.</title>
        <authorList>
            <person name="Raudabaugh D.B."/>
            <person name="Iturriaga T."/>
            <person name="Carver A."/>
            <person name="Mondo S."/>
            <person name="Pangilinan J."/>
            <person name="Lipzen A."/>
            <person name="He G."/>
            <person name="Amirebrahimi M."/>
            <person name="Grigoriev I.V."/>
            <person name="Miller A.N."/>
        </authorList>
    </citation>
    <scope>NUCLEOTIDE SEQUENCE [LARGE SCALE GENOMIC DNA]</scope>
    <source>
        <strain evidence="2 3">B22-T-1</strain>
    </source>
</reference>
<dbReference type="AlphaFoldDB" id="A0A2T3AEI6"/>
<dbReference type="Proteomes" id="UP000241462">
    <property type="component" value="Unassembled WGS sequence"/>
</dbReference>
<feature type="signal peptide" evidence="1">
    <location>
        <begin position="1"/>
        <end position="15"/>
    </location>
</feature>
<protein>
    <recommendedName>
        <fullName evidence="4">Secreted protein</fullName>
    </recommendedName>
</protein>
<evidence type="ECO:0000313" key="3">
    <source>
        <dbReference type="Proteomes" id="UP000241462"/>
    </source>
</evidence>
<dbReference type="InParanoid" id="A0A2T3AEI6"/>
<evidence type="ECO:0000256" key="1">
    <source>
        <dbReference type="SAM" id="SignalP"/>
    </source>
</evidence>